<dbReference type="InParanoid" id="A0A5J5EU03"/>
<dbReference type="AlphaFoldDB" id="A0A5J5EU03"/>
<feature type="compositionally biased region" description="Polar residues" evidence="1">
    <location>
        <begin position="91"/>
        <end position="102"/>
    </location>
</feature>
<accession>A0A5J5EU03</accession>
<keyword evidence="3" id="KW-1185">Reference proteome</keyword>
<feature type="region of interest" description="Disordered" evidence="1">
    <location>
        <begin position="1"/>
        <end position="42"/>
    </location>
</feature>
<feature type="compositionally biased region" description="Low complexity" evidence="1">
    <location>
        <begin position="164"/>
        <end position="177"/>
    </location>
</feature>
<organism evidence="2 3">
    <name type="scientific">Sphaerosporella brunnea</name>
    <dbReference type="NCBI Taxonomy" id="1250544"/>
    <lineage>
        <taxon>Eukaryota</taxon>
        <taxon>Fungi</taxon>
        <taxon>Dikarya</taxon>
        <taxon>Ascomycota</taxon>
        <taxon>Pezizomycotina</taxon>
        <taxon>Pezizomycetes</taxon>
        <taxon>Pezizales</taxon>
        <taxon>Pyronemataceae</taxon>
        <taxon>Sphaerosporella</taxon>
    </lineage>
</organism>
<sequence length="325" mass="35845">MPGSRFNPSTFVVPTTRELEKRRRDLELGKHSSSKSASISTSANITSTDSECITATSNNCNDDNITASVDTLDLDLTTSFSDNTTSDKDNTASPNTPDSGRTTTDHLTELKFAFAAAILDIALCGLAASQGLHTDQISQWRDHYLPLIVEETFTAPPSSPSPSPSSSSSQQSLSPSSEKMDIKTLTEDLAHALASISISDQPDARYHEYFIAAQASFRKAEQLAAEIQSRKLTLLTVRTKPWIRIVEDVICSASAEGQGEERMEERMEELRRRIIAAVRGREERLGEGYKLDLGTVRGRIEARGGRDLASVRDRVRKRVQRRKRG</sequence>
<feature type="compositionally biased region" description="Polar residues" evidence="1">
    <location>
        <begin position="1"/>
        <end position="13"/>
    </location>
</feature>
<gene>
    <name evidence="2" type="ORF">FN846DRAFT_919868</name>
</gene>
<feature type="region of interest" description="Disordered" evidence="1">
    <location>
        <begin position="153"/>
        <end position="180"/>
    </location>
</feature>
<protein>
    <submittedName>
        <fullName evidence="2">Uncharacterized protein</fullName>
    </submittedName>
</protein>
<evidence type="ECO:0000313" key="2">
    <source>
        <dbReference type="EMBL" id="KAA8903874.1"/>
    </source>
</evidence>
<proteinExistence type="predicted"/>
<dbReference type="EMBL" id="VXIS01000114">
    <property type="protein sequence ID" value="KAA8903874.1"/>
    <property type="molecule type" value="Genomic_DNA"/>
</dbReference>
<dbReference type="Proteomes" id="UP000326924">
    <property type="component" value="Unassembled WGS sequence"/>
</dbReference>
<evidence type="ECO:0000256" key="1">
    <source>
        <dbReference type="SAM" id="MobiDB-lite"/>
    </source>
</evidence>
<comment type="caution">
    <text evidence="2">The sequence shown here is derived from an EMBL/GenBank/DDBJ whole genome shotgun (WGS) entry which is preliminary data.</text>
</comment>
<reference evidence="2 3" key="1">
    <citation type="submission" date="2019-09" db="EMBL/GenBank/DDBJ databases">
        <title>Draft genome of the ectomycorrhizal ascomycete Sphaerosporella brunnea.</title>
        <authorList>
            <consortium name="DOE Joint Genome Institute"/>
            <person name="Benucci G.M."/>
            <person name="Marozzi G."/>
            <person name="Antonielli L."/>
            <person name="Sanchez S."/>
            <person name="Marco P."/>
            <person name="Wang X."/>
            <person name="Falini L.B."/>
            <person name="Barry K."/>
            <person name="Haridas S."/>
            <person name="Lipzen A."/>
            <person name="Labutti K."/>
            <person name="Grigoriev I.V."/>
            <person name="Murat C."/>
            <person name="Martin F."/>
            <person name="Albertini E."/>
            <person name="Donnini D."/>
            <person name="Bonito G."/>
        </authorList>
    </citation>
    <scope>NUCLEOTIDE SEQUENCE [LARGE SCALE GENOMIC DNA]</scope>
    <source>
        <strain evidence="2 3">Sb_GMNB300</strain>
    </source>
</reference>
<feature type="compositionally biased region" description="Basic and acidic residues" evidence="1">
    <location>
        <begin position="17"/>
        <end position="30"/>
    </location>
</feature>
<name>A0A5J5EU03_9PEZI</name>
<feature type="region of interest" description="Disordered" evidence="1">
    <location>
        <begin position="80"/>
        <end position="103"/>
    </location>
</feature>
<evidence type="ECO:0000313" key="3">
    <source>
        <dbReference type="Proteomes" id="UP000326924"/>
    </source>
</evidence>